<evidence type="ECO:0000313" key="1">
    <source>
        <dbReference type="EMBL" id="MBX45768.1"/>
    </source>
</evidence>
<dbReference type="EMBL" id="GGEC01065284">
    <property type="protein sequence ID" value="MBX45768.1"/>
    <property type="molecule type" value="Transcribed_RNA"/>
</dbReference>
<accession>A0A2P2NTB7</accession>
<dbReference type="AlphaFoldDB" id="A0A2P2NTB7"/>
<proteinExistence type="predicted"/>
<sequence length="22" mass="2689">MFGNFRNCWWVEGVFENLVVEI</sequence>
<reference evidence="1" key="1">
    <citation type="submission" date="2018-02" db="EMBL/GenBank/DDBJ databases">
        <title>Rhizophora mucronata_Transcriptome.</title>
        <authorList>
            <person name="Meera S.P."/>
            <person name="Sreeshan A."/>
            <person name="Augustine A."/>
        </authorList>
    </citation>
    <scope>NUCLEOTIDE SEQUENCE</scope>
    <source>
        <tissue evidence="1">Leaf</tissue>
    </source>
</reference>
<protein>
    <submittedName>
        <fullName evidence="1">Uncharacterized protein</fullName>
    </submittedName>
</protein>
<organism evidence="1">
    <name type="scientific">Rhizophora mucronata</name>
    <name type="common">Asiatic mangrove</name>
    <dbReference type="NCBI Taxonomy" id="61149"/>
    <lineage>
        <taxon>Eukaryota</taxon>
        <taxon>Viridiplantae</taxon>
        <taxon>Streptophyta</taxon>
        <taxon>Embryophyta</taxon>
        <taxon>Tracheophyta</taxon>
        <taxon>Spermatophyta</taxon>
        <taxon>Magnoliopsida</taxon>
        <taxon>eudicotyledons</taxon>
        <taxon>Gunneridae</taxon>
        <taxon>Pentapetalae</taxon>
        <taxon>rosids</taxon>
        <taxon>fabids</taxon>
        <taxon>Malpighiales</taxon>
        <taxon>Rhizophoraceae</taxon>
        <taxon>Rhizophora</taxon>
    </lineage>
</organism>
<name>A0A2P2NTB7_RHIMU</name>